<dbReference type="EMBL" id="VYDA01000664">
    <property type="protein sequence ID" value="MYH63702.1"/>
    <property type="molecule type" value="Genomic_DNA"/>
</dbReference>
<dbReference type="AlphaFoldDB" id="A0A6B1G1I4"/>
<feature type="signal peptide" evidence="3">
    <location>
        <begin position="1"/>
        <end position="31"/>
    </location>
</feature>
<organism evidence="4">
    <name type="scientific">Caldilineaceae bacterium SB0675_bin_29</name>
    <dbReference type="NCBI Taxonomy" id="2605266"/>
    <lineage>
        <taxon>Bacteria</taxon>
        <taxon>Bacillati</taxon>
        <taxon>Chloroflexota</taxon>
        <taxon>Caldilineae</taxon>
        <taxon>Caldilineales</taxon>
        <taxon>Caldilineaceae</taxon>
    </lineage>
</organism>
<dbReference type="Gene3D" id="2.120.10.80">
    <property type="entry name" value="Kelch-type beta propeller"/>
    <property type="match status" value="2"/>
</dbReference>
<evidence type="ECO:0000256" key="3">
    <source>
        <dbReference type="SAM" id="SignalP"/>
    </source>
</evidence>
<dbReference type="PANTHER" id="PTHR24412:SF489">
    <property type="entry name" value="RING FINGER DOMAIN AND KELCH REPEAT-CONTAINING PROTEIN DDB_G0271372"/>
    <property type="match status" value="1"/>
</dbReference>
<dbReference type="InterPro" id="IPR011043">
    <property type="entry name" value="Gal_Oxase/kelch_b-propeller"/>
</dbReference>
<comment type="caution">
    <text evidence="4">The sequence shown here is derived from an EMBL/GenBank/DDBJ whole genome shotgun (WGS) entry which is preliminary data.</text>
</comment>
<gene>
    <name evidence="4" type="ORF">F4148_18800</name>
</gene>
<evidence type="ECO:0000313" key="4">
    <source>
        <dbReference type="EMBL" id="MYH63702.1"/>
    </source>
</evidence>
<protein>
    <recommendedName>
        <fullName evidence="5">Galactose oxidase</fullName>
    </recommendedName>
</protein>
<sequence>MKRFLAAAVSVLQTAAAVLLLGACAVGQFPAQPSPAEAPTAVETDGPELAGIWESGAVMPTARSEMRVAVVDGIFYVPGGFGGLTSFEAYDPANDSWTALAAMPEPAHHMMVTGYVGKVYVFGGGPDLSWQATASILVYYPATDAWTEAGLMPERRMSGEAVLLGDFIYLVGGTGGTTALLRFDPAEESWAVLPGPVQSREHVAAVAFNDELWVIGGRWGGTGALATVEIFSPATGVWREGPEMIEARSGFGAAVVGDSIVVAGGEILGARPWTALASAEVYDVESGAWRLLPELPAGIHGMPVVGYEGKAFVLGGSDRAGGIDNRGRVLKYSP</sequence>
<keyword evidence="2" id="KW-0677">Repeat</keyword>
<evidence type="ECO:0000256" key="1">
    <source>
        <dbReference type="ARBA" id="ARBA00022441"/>
    </source>
</evidence>
<dbReference type="Pfam" id="PF01344">
    <property type="entry name" value="Kelch_1"/>
    <property type="match status" value="3"/>
</dbReference>
<reference evidence="4" key="1">
    <citation type="submission" date="2019-09" db="EMBL/GenBank/DDBJ databases">
        <title>Characterisation of the sponge microbiome using genome-centric metagenomics.</title>
        <authorList>
            <person name="Engelberts J.P."/>
            <person name="Robbins S.J."/>
            <person name="De Goeij J.M."/>
            <person name="Aranda M."/>
            <person name="Bell S.C."/>
            <person name="Webster N.S."/>
        </authorList>
    </citation>
    <scope>NUCLEOTIDE SEQUENCE</scope>
    <source>
        <strain evidence="4">SB0675_bin_29</strain>
    </source>
</reference>
<name>A0A6B1G1I4_9CHLR</name>
<dbReference type="SMART" id="SM00612">
    <property type="entry name" value="Kelch"/>
    <property type="match status" value="5"/>
</dbReference>
<dbReference type="SUPFAM" id="SSF50965">
    <property type="entry name" value="Galactose oxidase, central domain"/>
    <property type="match status" value="1"/>
</dbReference>
<keyword evidence="3" id="KW-0732">Signal</keyword>
<evidence type="ECO:0000256" key="2">
    <source>
        <dbReference type="ARBA" id="ARBA00022737"/>
    </source>
</evidence>
<accession>A0A6B1G1I4</accession>
<dbReference type="InterPro" id="IPR006652">
    <property type="entry name" value="Kelch_1"/>
</dbReference>
<dbReference type="PROSITE" id="PS51257">
    <property type="entry name" value="PROKAR_LIPOPROTEIN"/>
    <property type="match status" value="1"/>
</dbReference>
<evidence type="ECO:0008006" key="5">
    <source>
        <dbReference type="Google" id="ProtNLM"/>
    </source>
</evidence>
<dbReference type="InterPro" id="IPR015915">
    <property type="entry name" value="Kelch-typ_b-propeller"/>
</dbReference>
<feature type="chain" id="PRO_5025432180" description="Galactose oxidase" evidence="3">
    <location>
        <begin position="32"/>
        <end position="334"/>
    </location>
</feature>
<proteinExistence type="predicted"/>
<keyword evidence="1" id="KW-0880">Kelch repeat</keyword>
<dbReference type="PANTHER" id="PTHR24412">
    <property type="entry name" value="KELCH PROTEIN"/>
    <property type="match status" value="1"/>
</dbReference>